<name>A0AAD6YCI6_9AGAR</name>
<accession>A0AAD6YCI6</accession>
<keyword evidence="2" id="KW-1185">Reference proteome</keyword>
<protein>
    <submittedName>
        <fullName evidence="1">Uncharacterized protein</fullName>
    </submittedName>
</protein>
<dbReference type="EMBL" id="JARJCW010000025">
    <property type="protein sequence ID" value="KAJ7211646.1"/>
    <property type="molecule type" value="Genomic_DNA"/>
</dbReference>
<proteinExistence type="predicted"/>
<evidence type="ECO:0000313" key="1">
    <source>
        <dbReference type="EMBL" id="KAJ7211646.1"/>
    </source>
</evidence>
<evidence type="ECO:0000313" key="2">
    <source>
        <dbReference type="Proteomes" id="UP001219525"/>
    </source>
</evidence>
<reference evidence="1" key="1">
    <citation type="submission" date="2023-03" db="EMBL/GenBank/DDBJ databases">
        <title>Massive genome expansion in bonnet fungi (Mycena s.s.) driven by repeated elements and novel gene families across ecological guilds.</title>
        <authorList>
            <consortium name="Lawrence Berkeley National Laboratory"/>
            <person name="Harder C.B."/>
            <person name="Miyauchi S."/>
            <person name="Viragh M."/>
            <person name="Kuo A."/>
            <person name="Thoen E."/>
            <person name="Andreopoulos B."/>
            <person name="Lu D."/>
            <person name="Skrede I."/>
            <person name="Drula E."/>
            <person name="Henrissat B."/>
            <person name="Morin E."/>
            <person name="Kohler A."/>
            <person name="Barry K."/>
            <person name="LaButti K."/>
            <person name="Morin E."/>
            <person name="Salamov A."/>
            <person name="Lipzen A."/>
            <person name="Mereny Z."/>
            <person name="Hegedus B."/>
            <person name="Baldrian P."/>
            <person name="Stursova M."/>
            <person name="Weitz H."/>
            <person name="Taylor A."/>
            <person name="Grigoriev I.V."/>
            <person name="Nagy L.G."/>
            <person name="Martin F."/>
            <person name="Kauserud H."/>
        </authorList>
    </citation>
    <scope>NUCLEOTIDE SEQUENCE</scope>
    <source>
        <strain evidence="1">9144</strain>
    </source>
</reference>
<sequence length="310" mass="33930">MALQGTLQTAAAMKRACNGLGRVPTVWRFLAKALPVPRRGGLQGLSKPVAPLDHVGGHPARRQQTSETPLGALYGLLHLATSLALLLEPPSLMPFNPLSSSLRIPPLFVISDQAQAFPPLFDNVQEIYIVQRHLQMLDLKLETDTASGESVTEMATTLSVLRHCTSPIRPQACVSLLPPRASSVMGFFLQHQRLLELILGLPGRLCFLVPHLKIKRVPRRIGPQPLGTVVFEEVGAKAKEKLKPEDYPTNSTYDSNLRAFERYRFVACWSTGARATSKCQAPFATLHRPQGIFVEDAEFAPACAGQNISS</sequence>
<dbReference type="AlphaFoldDB" id="A0AAD6YCI6"/>
<dbReference type="Proteomes" id="UP001219525">
    <property type="component" value="Unassembled WGS sequence"/>
</dbReference>
<comment type="caution">
    <text evidence="1">The sequence shown here is derived from an EMBL/GenBank/DDBJ whole genome shotgun (WGS) entry which is preliminary data.</text>
</comment>
<gene>
    <name evidence="1" type="ORF">GGX14DRAFT_564865</name>
</gene>
<organism evidence="1 2">
    <name type="scientific">Mycena pura</name>
    <dbReference type="NCBI Taxonomy" id="153505"/>
    <lineage>
        <taxon>Eukaryota</taxon>
        <taxon>Fungi</taxon>
        <taxon>Dikarya</taxon>
        <taxon>Basidiomycota</taxon>
        <taxon>Agaricomycotina</taxon>
        <taxon>Agaricomycetes</taxon>
        <taxon>Agaricomycetidae</taxon>
        <taxon>Agaricales</taxon>
        <taxon>Marasmiineae</taxon>
        <taxon>Mycenaceae</taxon>
        <taxon>Mycena</taxon>
    </lineage>
</organism>